<comment type="caution">
    <text evidence="1">The sequence shown here is derived from an EMBL/GenBank/DDBJ whole genome shotgun (WGS) entry which is preliminary data.</text>
</comment>
<sequence>YVQTKTNIFNSENNEDAETNDLDILNHEINYIWQIYKYLLFLPLSTFERKLSSERIVKKKLFKLRDDLEFEHAIYSFILDIEDNLIMEHFTKEELEEIEDTTIPEVPDLLDKIDDFLDKFLGK</sequence>
<name>A0ABN7X224_GIGMA</name>
<feature type="non-terminal residue" evidence="1">
    <location>
        <position position="123"/>
    </location>
</feature>
<gene>
    <name evidence="1" type="ORF">GMARGA_LOCUS38003</name>
</gene>
<dbReference type="Proteomes" id="UP000789901">
    <property type="component" value="Unassembled WGS sequence"/>
</dbReference>
<protein>
    <submittedName>
        <fullName evidence="1">31399_t:CDS:1</fullName>
    </submittedName>
</protein>
<accession>A0ABN7X224</accession>
<dbReference type="EMBL" id="CAJVQB010082191">
    <property type="protein sequence ID" value="CAG8846108.1"/>
    <property type="molecule type" value="Genomic_DNA"/>
</dbReference>
<keyword evidence="2" id="KW-1185">Reference proteome</keyword>
<evidence type="ECO:0000313" key="1">
    <source>
        <dbReference type="EMBL" id="CAG8846108.1"/>
    </source>
</evidence>
<organism evidence="1 2">
    <name type="scientific">Gigaspora margarita</name>
    <dbReference type="NCBI Taxonomy" id="4874"/>
    <lineage>
        <taxon>Eukaryota</taxon>
        <taxon>Fungi</taxon>
        <taxon>Fungi incertae sedis</taxon>
        <taxon>Mucoromycota</taxon>
        <taxon>Glomeromycotina</taxon>
        <taxon>Glomeromycetes</taxon>
        <taxon>Diversisporales</taxon>
        <taxon>Gigasporaceae</taxon>
        <taxon>Gigaspora</taxon>
    </lineage>
</organism>
<evidence type="ECO:0000313" key="2">
    <source>
        <dbReference type="Proteomes" id="UP000789901"/>
    </source>
</evidence>
<feature type="non-terminal residue" evidence="1">
    <location>
        <position position="1"/>
    </location>
</feature>
<reference evidence="1 2" key="1">
    <citation type="submission" date="2021-06" db="EMBL/GenBank/DDBJ databases">
        <authorList>
            <person name="Kallberg Y."/>
            <person name="Tangrot J."/>
            <person name="Rosling A."/>
        </authorList>
    </citation>
    <scope>NUCLEOTIDE SEQUENCE [LARGE SCALE GENOMIC DNA]</scope>
    <source>
        <strain evidence="1 2">120-4 pot B 10/14</strain>
    </source>
</reference>
<proteinExistence type="predicted"/>